<feature type="transmembrane region" description="Helical" evidence="9">
    <location>
        <begin position="88"/>
        <end position="112"/>
    </location>
</feature>
<reference evidence="10 11" key="1">
    <citation type="submission" date="2022-11" db="EMBL/GenBank/DDBJ databases">
        <title>Study of microbial diversity in lake waters.</title>
        <authorList>
            <person name="Zhang J."/>
        </authorList>
    </citation>
    <scope>NUCLEOTIDE SEQUENCE [LARGE SCALE GENOMIC DNA]</scope>
    <source>
        <strain evidence="10 11">DT12</strain>
    </source>
</reference>
<comment type="subcellular location">
    <subcellularLocation>
        <location evidence="1">Membrane</location>
        <topology evidence="1">Multi-pass membrane protein</topology>
    </subcellularLocation>
</comment>
<feature type="transmembrane region" description="Helical" evidence="9">
    <location>
        <begin position="334"/>
        <end position="353"/>
    </location>
</feature>
<evidence type="ECO:0000256" key="9">
    <source>
        <dbReference type="SAM" id="Phobius"/>
    </source>
</evidence>
<dbReference type="PANTHER" id="PTHR34975:SF2">
    <property type="entry name" value="SPORE GERMINATION PROTEIN A2"/>
    <property type="match status" value="1"/>
</dbReference>
<feature type="transmembrane region" description="Helical" evidence="9">
    <location>
        <begin position="215"/>
        <end position="231"/>
    </location>
</feature>
<keyword evidence="4" id="KW-0309">Germination</keyword>
<gene>
    <name evidence="10" type="ORF">OS242_02605</name>
</gene>
<dbReference type="NCBIfam" id="TIGR00912">
    <property type="entry name" value="2A0309"/>
    <property type="match status" value="1"/>
</dbReference>
<feature type="transmembrane region" description="Helical" evidence="9">
    <location>
        <begin position="181"/>
        <end position="203"/>
    </location>
</feature>
<sequence>MSSDRQQVSGTEMGALLFMFLFGSSFTLPMAAVAKHDAWLSILSALAAGTCLAWLYAHLCQSFPGRTIIEITEQLLGKWTGKGIGLLYAWYSFHLGVLVLKNFTVLISSVGLTKTPTFVSALPLLAIMLWVTFQGIDVLSRCAVVLLAFIVLEIVVSVILLSPDFHFEYLLPLFDQGWRPVVKGALESTAFPFGETVLFAFVLPKLSKHSRAVKTTVGFTLAAGLLLWIGQTRNLLVLGDLVSNLIYPTYSAYQYVSIADFIERIEPMVFMTEVASVFVKLSICFYVTTLALSQVFQTEERHRAVYYVPIALLILEMNFFIYKNSADMYQFSEIWPYYSMPFQILIPLLLWVVMRIKRRTSAQTSDPHGKTPDQTRRPADGTGDL</sequence>
<dbReference type="EMBL" id="JAPMLT010000001">
    <property type="protein sequence ID" value="MCX7568853.1"/>
    <property type="molecule type" value="Genomic_DNA"/>
</dbReference>
<comment type="caution">
    <text evidence="10">The sequence shown here is derived from an EMBL/GenBank/DDBJ whole genome shotgun (WGS) entry which is preliminary data.</text>
</comment>
<protein>
    <submittedName>
        <fullName evidence="10">Endospore germination permease</fullName>
    </submittedName>
</protein>
<evidence type="ECO:0000313" key="11">
    <source>
        <dbReference type="Proteomes" id="UP001208017"/>
    </source>
</evidence>
<evidence type="ECO:0000256" key="7">
    <source>
        <dbReference type="ARBA" id="ARBA00023136"/>
    </source>
</evidence>
<evidence type="ECO:0000256" key="8">
    <source>
        <dbReference type="SAM" id="MobiDB-lite"/>
    </source>
</evidence>
<feature type="transmembrane region" description="Helical" evidence="9">
    <location>
        <begin position="304"/>
        <end position="322"/>
    </location>
</feature>
<dbReference type="RefSeq" id="WP_267150090.1">
    <property type="nucleotide sequence ID" value="NZ_JAPMLT010000001.1"/>
</dbReference>
<dbReference type="Proteomes" id="UP001208017">
    <property type="component" value="Unassembled WGS sequence"/>
</dbReference>
<evidence type="ECO:0000256" key="5">
    <source>
        <dbReference type="ARBA" id="ARBA00022692"/>
    </source>
</evidence>
<evidence type="ECO:0000313" key="10">
    <source>
        <dbReference type="EMBL" id="MCX7568853.1"/>
    </source>
</evidence>
<feature type="transmembrane region" description="Helical" evidence="9">
    <location>
        <begin position="12"/>
        <end position="32"/>
    </location>
</feature>
<evidence type="ECO:0000256" key="3">
    <source>
        <dbReference type="ARBA" id="ARBA00022448"/>
    </source>
</evidence>
<keyword evidence="7 9" id="KW-0472">Membrane</keyword>
<evidence type="ECO:0000256" key="4">
    <source>
        <dbReference type="ARBA" id="ARBA00022544"/>
    </source>
</evidence>
<keyword evidence="6 9" id="KW-1133">Transmembrane helix</keyword>
<comment type="similarity">
    <text evidence="2">Belongs to the amino acid-polyamine-organocation (APC) superfamily. Spore germination protein (SGP) (TC 2.A.3.9) family.</text>
</comment>
<dbReference type="InterPro" id="IPR004761">
    <property type="entry name" value="Spore_GerAB"/>
</dbReference>
<feature type="compositionally biased region" description="Basic and acidic residues" evidence="8">
    <location>
        <begin position="367"/>
        <end position="379"/>
    </location>
</feature>
<keyword evidence="5 9" id="KW-0812">Transmembrane</keyword>
<evidence type="ECO:0000256" key="2">
    <source>
        <dbReference type="ARBA" id="ARBA00007998"/>
    </source>
</evidence>
<feature type="transmembrane region" description="Helical" evidence="9">
    <location>
        <begin position="118"/>
        <end position="136"/>
    </location>
</feature>
<feature type="transmembrane region" description="Helical" evidence="9">
    <location>
        <begin position="274"/>
        <end position="292"/>
    </location>
</feature>
<keyword evidence="3" id="KW-0813">Transport</keyword>
<name>A0ABT3WYS4_9BACL</name>
<dbReference type="Pfam" id="PF03845">
    <property type="entry name" value="Spore_permease"/>
    <property type="match status" value="1"/>
</dbReference>
<feature type="region of interest" description="Disordered" evidence="8">
    <location>
        <begin position="362"/>
        <end position="385"/>
    </location>
</feature>
<proteinExistence type="inferred from homology"/>
<dbReference type="PANTHER" id="PTHR34975">
    <property type="entry name" value="SPORE GERMINATION PROTEIN A2"/>
    <property type="match status" value="1"/>
</dbReference>
<evidence type="ECO:0000256" key="6">
    <source>
        <dbReference type="ARBA" id="ARBA00022989"/>
    </source>
</evidence>
<evidence type="ECO:0000256" key="1">
    <source>
        <dbReference type="ARBA" id="ARBA00004141"/>
    </source>
</evidence>
<accession>A0ABT3WYS4</accession>
<feature type="transmembrane region" description="Helical" evidence="9">
    <location>
        <begin position="38"/>
        <end position="57"/>
    </location>
</feature>
<organism evidence="10 11">
    <name type="scientific">Tumebacillus lacus</name>
    <dbReference type="NCBI Taxonomy" id="2995335"/>
    <lineage>
        <taxon>Bacteria</taxon>
        <taxon>Bacillati</taxon>
        <taxon>Bacillota</taxon>
        <taxon>Bacilli</taxon>
        <taxon>Bacillales</taxon>
        <taxon>Alicyclobacillaceae</taxon>
        <taxon>Tumebacillus</taxon>
    </lineage>
</organism>
<feature type="transmembrane region" description="Helical" evidence="9">
    <location>
        <begin position="143"/>
        <end position="161"/>
    </location>
</feature>
<keyword evidence="11" id="KW-1185">Reference proteome</keyword>